<evidence type="ECO:0000259" key="7">
    <source>
        <dbReference type="Pfam" id="PF13515"/>
    </source>
</evidence>
<evidence type="ECO:0000256" key="2">
    <source>
        <dbReference type="ARBA" id="ARBA00022692"/>
    </source>
</evidence>
<keyword evidence="2 6" id="KW-0812">Transmembrane</keyword>
<evidence type="ECO:0000256" key="6">
    <source>
        <dbReference type="SAM" id="Phobius"/>
    </source>
</evidence>
<gene>
    <name evidence="8" type="ORF">SAMN05444858_10590</name>
</gene>
<dbReference type="GO" id="GO:0016020">
    <property type="term" value="C:membrane"/>
    <property type="evidence" value="ECO:0007669"/>
    <property type="project" value="UniProtKB-SubCell"/>
</dbReference>
<keyword evidence="4 6" id="KW-0472">Membrane</keyword>
<dbReference type="Pfam" id="PF13515">
    <property type="entry name" value="FUSC_2"/>
    <property type="match status" value="1"/>
</dbReference>
<feature type="transmembrane region" description="Helical" evidence="6">
    <location>
        <begin position="116"/>
        <end position="133"/>
    </location>
</feature>
<name>A0A1N6WSG2_9ACTN</name>
<dbReference type="InterPro" id="IPR049453">
    <property type="entry name" value="Memb_transporter_dom"/>
</dbReference>
<dbReference type="AlphaFoldDB" id="A0A1N6WSG2"/>
<evidence type="ECO:0000256" key="4">
    <source>
        <dbReference type="ARBA" id="ARBA00023136"/>
    </source>
</evidence>
<feature type="domain" description="Integral membrane bound transporter" evidence="7">
    <location>
        <begin position="56"/>
        <end position="178"/>
    </location>
</feature>
<keyword evidence="9" id="KW-1185">Reference proteome</keyword>
<evidence type="ECO:0000313" key="9">
    <source>
        <dbReference type="Proteomes" id="UP000186004"/>
    </source>
</evidence>
<dbReference type="STRING" id="1198245.SAMN05444858_10590"/>
<feature type="transmembrane region" description="Helical" evidence="6">
    <location>
        <begin position="66"/>
        <end position="85"/>
    </location>
</feature>
<keyword evidence="3 6" id="KW-1133">Transmembrane helix</keyword>
<comment type="subcellular location">
    <subcellularLocation>
        <location evidence="1">Membrane</location>
        <topology evidence="1">Multi-pass membrane protein</topology>
    </subcellularLocation>
</comment>
<feature type="transmembrane region" description="Helical" evidence="6">
    <location>
        <begin position="162"/>
        <end position="183"/>
    </location>
</feature>
<dbReference type="Proteomes" id="UP000186004">
    <property type="component" value="Unassembled WGS sequence"/>
</dbReference>
<proteinExistence type="predicted"/>
<feature type="coiled-coil region" evidence="5">
    <location>
        <begin position="221"/>
        <end position="248"/>
    </location>
</feature>
<accession>A0A1N6WSG2</accession>
<keyword evidence="5" id="KW-0175">Coiled coil</keyword>
<protein>
    <submittedName>
        <fullName evidence="8">Uncharacterized membrane protein YgaE, UPF0421/DUF939 family</fullName>
    </submittedName>
</protein>
<dbReference type="OrthoDB" id="5198202at2"/>
<organism evidence="8 9">
    <name type="scientific">Micromonospora avicenniae</name>
    <dbReference type="NCBI Taxonomy" id="1198245"/>
    <lineage>
        <taxon>Bacteria</taxon>
        <taxon>Bacillati</taxon>
        <taxon>Actinomycetota</taxon>
        <taxon>Actinomycetes</taxon>
        <taxon>Micromonosporales</taxon>
        <taxon>Micromonosporaceae</taxon>
        <taxon>Micromonospora</taxon>
    </lineage>
</organism>
<evidence type="ECO:0000256" key="5">
    <source>
        <dbReference type="SAM" id="Coils"/>
    </source>
</evidence>
<feature type="transmembrane region" description="Helical" evidence="6">
    <location>
        <begin position="39"/>
        <end position="60"/>
    </location>
</feature>
<evidence type="ECO:0000256" key="3">
    <source>
        <dbReference type="ARBA" id="ARBA00022989"/>
    </source>
</evidence>
<dbReference type="EMBL" id="FTNF01000005">
    <property type="protein sequence ID" value="SIQ92997.1"/>
    <property type="molecule type" value="Genomic_DNA"/>
</dbReference>
<sequence length="396" mass="41368">MADTSARRDDGEPRAAAAYRRAVGALRSRSRVGERLRRVRASGGLALQAGLAAGISWWVADGLLHIPQPLFAPISAVIALAASVGQRLRRTVELIVGVAVGVLIGDALIYLVGTGAWQLGLIVVLSIVAAVLLGGSPAVMVQSAATAVLIGTLSPVVENLEFPRFVAALVGGAVSLAVTAVLLPLHPLRLINRAAAPALCLLADQLDVTAEALRRRDGPAAQAALDRLRDNKQEVAALTEAAQAARETSTLSPVRWESRQGPVARYARAAEPIDRAMRNSGTLIRRTVTLIEDAEPIPDTLPDAVSALAEATRLLRREFATGHEPDKARRTALRAVTGAGAAYRAGVGFSGSVVVAQVRTTTSDLFVATGVEQEEANRLVRGAFGPLATDRSGSGD</sequence>
<feature type="transmembrane region" description="Helical" evidence="6">
    <location>
        <begin position="92"/>
        <end position="110"/>
    </location>
</feature>
<reference evidence="8 9" key="1">
    <citation type="submission" date="2017-01" db="EMBL/GenBank/DDBJ databases">
        <authorList>
            <person name="Mah S.A."/>
            <person name="Swanson W.J."/>
            <person name="Moy G.W."/>
            <person name="Vacquier V.D."/>
        </authorList>
    </citation>
    <scope>NUCLEOTIDE SEQUENCE [LARGE SCALE GENOMIC DNA]</scope>
    <source>
        <strain evidence="8 9">DSM 45758</strain>
    </source>
</reference>
<evidence type="ECO:0000313" key="8">
    <source>
        <dbReference type="EMBL" id="SIQ92997.1"/>
    </source>
</evidence>
<evidence type="ECO:0000256" key="1">
    <source>
        <dbReference type="ARBA" id="ARBA00004141"/>
    </source>
</evidence>